<dbReference type="SUPFAM" id="SSF46785">
    <property type="entry name" value="Winged helix' DNA-binding domain"/>
    <property type="match status" value="1"/>
</dbReference>
<keyword evidence="2" id="KW-1185">Reference proteome</keyword>
<organism evidence="1 2">
    <name type="scientific">Planotetraspora thailandica</name>
    <dbReference type="NCBI Taxonomy" id="487172"/>
    <lineage>
        <taxon>Bacteria</taxon>
        <taxon>Bacillati</taxon>
        <taxon>Actinomycetota</taxon>
        <taxon>Actinomycetes</taxon>
        <taxon>Streptosporangiales</taxon>
        <taxon>Streptosporangiaceae</taxon>
        <taxon>Planotetraspora</taxon>
    </lineage>
</organism>
<name>A0A8J3XXB9_9ACTN</name>
<reference evidence="1" key="1">
    <citation type="submission" date="2021-01" db="EMBL/GenBank/DDBJ databases">
        <title>Whole genome shotgun sequence of Planotetraspora thailandica NBRC 104271.</title>
        <authorList>
            <person name="Komaki H."/>
            <person name="Tamura T."/>
        </authorList>
    </citation>
    <scope>NUCLEOTIDE SEQUENCE</scope>
    <source>
        <strain evidence="1">NBRC 104271</strain>
    </source>
</reference>
<dbReference type="Proteomes" id="UP000605992">
    <property type="component" value="Unassembled WGS sequence"/>
</dbReference>
<evidence type="ECO:0000313" key="1">
    <source>
        <dbReference type="EMBL" id="GII56449.1"/>
    </source>
</evidence>
<dbReference type="RefSeq" id="WP_203946597.1">
    <property type="nucleotide sequence ID" value="NZ_BOOR01000036.1"/>
</dbReference>
<sequence length="81" mass="9232">MGDDKRLCDVQEMSASEMRVYEAVASLDVDRREATLPEIAAMVQLPDETVRRCLDMLCRGGRLVQRGETYLLGPHDWGLEY</sequence>
<accession>A0A8J3XXB9</accession>
<gene>
    <name evidence="1" type="ORF">Pth03_48380</name>
</gene>
<protein>
    <submittedName>
        <fullName evidence="1">Uncharacterized protein</fullName>
    </submittedName>
</protein>
<proteinExistence type="predicted"/>
<evidence type="ECO:0000313" key="2">
    <source>
        <dbReference type="Proteomes" id="UP000605992"/>
    </source>
</evidence>
<dbReference type="Gene3D" id="1.10.10.10">
    <property type="entry name" value="Winged helix-like DNA-binding domain superfamily/Winged helix DNA-binding domain"/>
    <property type="match status" value="1"/>
</dbReference>
<dbReference type="InterPro" id="IPR036388">
    <property type="entry name" value="WH-like_DNA-bd_sf"/>
</dbReference>
<dbReference type="InterPro" id="IPR036390">
    <property type="entry name" value="WH_DNA-bd_sf"/>
</dbReference>
<dbReference type="EMBL" id="BOOR01000036">
    <property type="protein sequence ID" value="GII56449.1"/>
    <property type="molecule type" value="Genomic_DNA"/>
</dbReference>
<dbReference type="AlphaFoldDB" id="A0A8J3XXB9"/>
<comment type="caution">
    <text evidence="1">The sequence shown here is derived from an EMBL/GenBank/DDBJ whole genome shotgun (WGS) entry which is preliminary data.</text>
</comment>